<dbReference type="PANTHER" id="PTHR42077:SF1">
    <property type="entry name" value="YALI0F30239P"/>
    <property type="match status" value="1"/>
</dbReference>
<organism evidence="2 3">
    <name type="scientific">Neohortaea acidophila</name>
    <dbReference type="NCBI Taxonomy" id="245834"/>
    <lineage>
        <taxon>Eukaryota</taxon>
        <taxon>Fungi</taxon>
        <taxon>Dikarya</taxon>
        <taxon>Ascomycota</taxon>
        <taxon>Pezizomycotina</taxon>
        <taxon>Dothideomycetes</taxon>
        <taxon>Dothideomycetidae</taxon>
        <taxon>Mycosphaerellales</taxon>
        <taxon>Teratosphaeriaceae</taxon>
        <taxon>Neohortaea</taxon>
    </lineage>
</organism>
<accession>A0A6A6Q455</accession>
<keyword evidence="3" id="KW-1185">Reference proteome</keyword>
<reference evidence="2" key="1">
    <citation type="journal article" date="2020" name="Stud. Mycol.">
        <title>101 Dothideomycetes genomes: a test case for predicting lifestyles and emergence of pathogens.</title>
        <authorList>
            <person name="Haridas S."/>
            <person name="Albert R."/>
            <person name="Binder M."/>
            <person name="Bloem J."/>
            <person name="Labutti K."/>
            <person name="Salamov A."/>
            <person name="Andreopoulos B."/>
            <person name="Baker S."/>
            <person name="Barry K."/>
            <person name="Bills G."/>
            <person name="Bluhm B."/>
            <person name="Cannon C."/>
            <person name="Castanera R."/>
            <person name="Culley D."/>
            <person name="Daum C."/>
            <person name="Ezra D."/>
            <person name="Gonzalez J."/>
            <person name="Henrissat B."/>
            <person name="Kuo A."/>
            <person name="Liang C."/>
            <person name="Lipzen A."/>
            <person name="Lutzoni F."/>
            <person name="Magnuson J."/>
            <person name="Mondo S."/>
            <person name="Nolan M."/>
            <person name="Ohm R."/>
            <person name="Pangilinan J."/>
            <person name="Park H.-J."/>
            <person name="Ramirez L."/>
            <person name="Alfaro M."/>
            <person name="Sun H."/>
            <person name="Tritt A."/>
            <person name="Yoshinaga Y."/>
            <person name="Zwiers L.-H."/>
            <person name="Turgeon B."/>
            <person name="Goodwin S."/>
            <person name="Spatafora J."/>
            <person name="Crous P."/>
            <person name="Grigoriev I."/>
        </authorList>
    </citation>
    <scope>NUCLEOTIDE SEQUENCE</scope>
    <source>
        <strain evidence="2">CBS 113389</strain>
    </source>
</reference>
<feature type="compositionally biased region" description="Polar residues" evidence="1">
    <location>
        <begin position="90"/>
        <end position="99"/>
    </location>
</feature>
<gene>
    <name evidence="2" type="ORF">BDY17DRAFT_288583</name>
</gene>
<evidence type="ECO:0000313" key="3">
    <source>
        <dbReference type="Proteomes" id="UP000799767"/>
    </source>
</evidence>
<feature type="region of interest" description="Disordered" evidence="1">
    <location>
        <begin position="81"/>
        <end position="143"/>
    </location>
</feature>
<dbReference type="Proteomes" id="UP000799767">
    <property type="component" value="Unassembled WGS sequence"/>
</dbReference>
<proteinExistence type="predicted"/>
<dbReference type="OrthoDB" id="4083871at2759"/>
<protein>
    <submittedName>
        <fullName evidence="2">Uncharacterized protein</fullName>
    </submittedName>
</protein>
<feature type="compositionally biased region" description="Polar residues" evidence="1">
    <location>
        <begin position="106"/>
        <end position="127"/>
    </location>
</feature>
<dbReference type="GeneID" id="54473212"/>
<dbReference type="PANTHER" id="PTHR42077">
    <property type="entry name" value="YALI0F30239P"/>
    <property type="match status" value="1"/>
</dbReference>
<evidence type="ECO:0000313" key="2">
    <source>
        <dbReference type="EMBL" id="KAF2487238.1"/>
    </source>
</evidence>
<evidence type="ECO:0000256" key="1">
    <source>
        <dbReference type="SAM" id="MobiDB-lite"/>
    </source>
</evidence>
<dbReference type="RefSeq" id="XP_033593807.1">
    <property type="nucleotide sequence ID" value="XM_033732210.1"/>
</dbReference>
<name>A0A6A6Q455_9PEZI</name>
<dbReference type="EMBL" id="MU001631">
    <property type="protein sequence ID" value="KAF2487238.1"/>
    <property type="molecule type" value="Genomic_DNA"/>
</dbReference>
<dbReference type="AlphaFoldDB" id="A0A6A6Q455"/>
<sequence length="143" mass="15272">MSRLTNLVPLLALLLVLGGAAYIGYQIYLWSTQLSERGKKSLEKKDITFTKDGGLKVGVKEMKGETYEDKTQNVLVNVWTTSSESRHSASRTNSSQSTARPGAAHTPSTQSVSGARPSPSHTPSARSVAQPAARDDAVPGGWS</sequence>